<dbReference type="Proteomes" id="UP001156666">
    <property type="component" value="Unassembled WGS sequence"/>
</dbReference>
<keyword evidence="2" id="KW-1185">Reference proteome</keyword>
<evidence type="ECO:0000313" key="1">
    <source>
        <dbReference type="EMBL" id="GLR17162.1"/>
    </source>
</evidence>
<reference evidence="1" key="2">
    <citation type="submission" date="2023-01" db="EMBL/GenBank/DDBJ databases">
        <title>Draft genome sequence of Portibacter lacus strain NBRC 108769.</title>
        <authorList>
            <person name="Sun Q."/>
            <person name="Mori K."/>
        </authorList>
    </citation>
    <scope>NUCLEOTIDE SEQUENCE</scope>
    <source>
        <strain evidence="1">NBRC 108769</strain>
    </source>
</reference>
<name>A0AA37SNL2_9BACT</name>
<sequence length="485" mass="52950">MGKRNINRREFLGQASCAALGSTAFLSSVLNMGLINTLAARPHILQNSGDYKAIVCVLLAGGADTHNLLVPTNQTDYDAYALTRGNLALDKNNPAELLELGINNNGKTFGVHGGMTRVHDLFTQDKLSFISNIGTLIEPIASKSEYESNLKKLPLGMYSHSDQIMHWQTSVPQSRSAVGFGGRMADILHDMNTIPNVSMNISLDGKNRFQTGRDYNEYSISNNTDESNVGFKGLPYWWSDAGAKNDIKDGALNSMVEQQYSNIFHETIGALTKQTSESIEVFQNAFANVIPLSTEFSDTNISQDLKKMAEVISVRSKLGANRQIFFTSYGGWDHHDNVKSSQNAMLPQLSNALGEFQESLEEINMADDVITITISDFARTLTSNGTGSDHAWGGNQIIMGNAINGGRVFGDYPSLALDGNPLNVSNRGRIIPQISVDELYAELALWYGASPNDLDYILPNLCNFYSTSGCPSTLPQNYGPIGLFA</sequence>
<protein>
    <recommendedName>
        <fullName evidence="3">DUF1501 domain-containing protein</fullName>
    </recommendedName>
</protein>
<gene>
    <name evidence="1" type="ORF">GCM10007940_17770</name>
</gene>
<accession>A0AA37SNL2</accession>
<dbReference type="RefSeq" id="WP_235293964.1">
    <property type="nucleotide sequence ID" value="NZ_BSOH01000010.1"/>
</dbReference>
<dbReference type="Pfam" id="PF07394">
    <property type="entry name" value="DUF1501"/>
    <property type="match status" value="1"/>
</dbReference>
<reference evidence="1" key="1">
    <citation type="journal article" date="2014" name="Int. J. Syst. Evol. Microbiol.">
        <title>Complete genome sequence of Corynebacterium casei LMG S-19264T (=DSM 44701T), isolated from a smear-ripened cheese.</title>
        <authorList>
            <consortium name="US DOE Joint Genome Institute (JGI-PGF)"/>
            <person name="Walter F."/>
            <person name="Albersmeier A."/>
            <person name="Kalinowski J."/>
            <person name="Ruckert C."/>
        </authorList>
    </citation>
    <scope>NUCLEOTIDE SEQUENCE</scope>
    <source>
        <strain evidence="1">NBRC 108769</strain>
    </source>
</reference>
<dbReference type="AlphaFoldDB" id="A0AA37SNL2"/>
<organism evidence="1 2">
    <name type="scientific">Portibacter lacus</name>
    <dbReference type="NCBI Taxonomy" id="1099794"/>
    <lineage>
        <taxon>Bacteria</taxon>
        <taxon>Pseudomonadati</taxon>
        <taxon>Bacteroidota</taxon>
        <taxon>Saprospiria</taxon>
        <taxon>Saprospirales</taxon>
        <taxon>Haliscomenobacteraceae</taxon>
        <taxon>Portibacter</taxon>
    </lineage>
</organism>
<evidence type="ECO:0000313" key="2">
    <source>
        <dbReference type="Proteomes" id="UP001156666"/>
    </source>
</evidence>
<dbReference type="InterPro" id="IPR010869">
    <property type="entry name" value="DUF1501"/>
</dbReference>
<dbReference type="PANTHER" id="PTHR43737:SF1">
    <property type="entry name" value="DUF1501 DOMAIN-CONTAINING PROTEIN"/>
    <property type="match status" value="1"/>
</dbReference>
<proteinExistence type="predicted"/>
<evidence type="ECO:0008006" key="3">
    <source>
        <dbReference type="Google" id="ProtNLM"/>
    </source>
</evidence>
<comment type="caution">
    <text evidence="1">The sequence shown here is derived from an EMBL/GenBank/DDBJ whole genome shotgun (WGS) entry which is preliminary data.</text>
</comment>
<dbReference type="EMBL" id="BSOH01000010">
    <property type="protein sequence ID" value="GLR17162.1"/>
    <property type="molecule type" value="Genomic_DNA"/>
</dbReference>
<dbReference type="PANTHER" id="PTHR43737">
    <property type="entry name" value="BLL7424 PROTEIN"/>
    <property type="match status" value="1"/>
</dbReference>